<sequence length="248" mass="27940">MAKASNLVSPRIFNSVFNPCHQSNTIRLHSQLNSHNHSNNAIASTKRNDNFHSPLIGKNTSRATRRRLITISPGDGRYHGDWTSNYHVSLQELQLQDLIEDDNDQHKDAQVFIKLNIQKHASFGLSVDGRVMTSFTRKCGTCCSPYCQQIDANFNVWVLMANRDNRKMQLPEIGGDPSVIYVRPGSEVNLDSLVQDAIRLNSTVKDTCSELCEKSEGTILFSSGQGQAYVDKKWFSRLLELKKKKANS</sequence>
<comment type="caution">
    <text evidence="1">The sequence shown here is derived from an EMBL/GenBank/DDBJ whole genome shotgun (WGS) entry which is preliminary data.</text>
</comment>
<dbReference type="Gramene" id="arahy.Tifrunner.gnm2.ann2.Ah13g108600.1">
    <property type="protein sequence ID" value="arahy.Tifrunner.gnm2.ann2.Ah13g108600.1-CDS"/>
    <property type="gene ID" value="arahy.Tifrunner.gnm2.ann2.Ah13g108600"/>
</dbReference>
<dbReference type="Pfam" id="PF02620">
    <property type="entry name" value="YceD"/>
    <property type="match status" value="1"/>
</dbReference>
<name>A0A445A8A6_ARAHY</name>
<protein>
    <submittedName>
        <fullName evidence="1">Uncharacterized protein</fullName>
    </submittedName>
</protein>
<gene>
    <name evidence="1" type="ORF">Ahy_B03g067851</name>
</gene>
<dbReference type="Proteomes" id="UP000289738">
    <property type="component" value="Chromosome B03"/>
</dbReference>
<dbReference type="EMBL" id="SDMP01000013">
    <property type="protein sequence ID" value="RYR22552.1"/>
    <property type="molecule type" value="Genomic_DNA"/>
</dbReference>
<dbReference type="STRING" id="3818.A0A445A8A6"/>
<dbReference type="AlphaFoldDB" id="A0A445A8A6"/>
<dbReference type="PANTHER" id="PTHR37734:SF1">
    <property type="entry name" value="LARGE RIBOSOMAL RNA SUBUNIT ACCUMULATION PROTEIN YCED HOMOLOG 2, CHLOROPLASTIC"/>
    <property type="match status" value="1"/>
</dbReference>
<evidence type="ECO:0000313" key="2">
    <source>
        <dbReference type="Proteomes" id="UP000289738"/>
    </source>
</evidence>
<organism evidence="1 2">
    <name type="scientific">Arachis hypogaea</name>
    <name type="common">Peanut</name>
    <dbReference type="NCBI Taxonomy" id="3818"/>
    <lineage>
        <taxon>Eukaryota</taxon>
        <taxon>Viridiplantae</taxon>
        <taxon>Streptophyta</taxon>
        <taxon>Embryophyta</taxon>
        <taxon>Tracheophyta</taxon>
        <taxon>Spermatophyta</taxon>
        <taxon>Magnoliopsida</taxon>
        <taxon>eudicotyledons</taxon>
        <taxon>Gunneridae</taxon>
        <taxon>Pentapetalae</taxon>
        <taxon>rosids</taxon>
        <taxon>fabids</taxon>
        <taxon>Fabales</taxon>
        <taxon>Fabaceae</taxon>
        <taxon>Papilionoideae</taxon>
        <taxon>50 kb inversion clade</taxon>
        <taxon>dalbergioids sensu lato</taxon>
        <taxon>Dalbergieae</taxon>
        <taxon>Pterocarpus clade</taxon>
        <taxon>Arachis</taxon>
    </lineage>
</organism>
<reference evidence="1 2" key="1">
    <citation type="submission" date="2019-01" db="EMBL/GenBank/DDBJ databases">
        <title>Sequencing of cultivated peanut Arachis hypogaea provides insights into genome evolution and oil improvement.</title>
        <authorList>
            <person name="Chen X."/>
        </authorList>
    </citation>
    <scope>NUCLEOTIDE SEQUENCE [LARGE SCALE GENOMIC DNA]</scope>
    <source>
        <strain evidence="2">cv. Fuhuasheng</strain>
        <tissue evidence="1">Leaves</tissue>
    </source>
</reference>
<dbReference type="PANTHER" id="PTHR37734">
    <property type="entry name" value="LARGE RIBOSOMAL RNA SUBUNIT ACCUMULATION PROTEIN YCED HOMOLOG 2, CHLOROPLASTIC"/>
    <property type="match status" value="1"/>
</dbReference>
<dbReference type="InterPro" id="IPR003772">
    <property type="entry name" value="YceD"/>
</dbReference>
<accession>A0A445A8A6</accession>
<keyword evidence="2" id="KW-1185">Reference proteome</keyword>
<dbReference type="InterPro" id="IPR044985">
    <property type="entry name" value="YceD_plant"/>
</dbReference>
<evidence type="ECO:0000313" key="1">
    <source>
        <dbReference type="EMBL" id="RYR22552.1"/>
    </source>
</evidence>
<proteinExistence type="predicted"/>
<dbReference type="OrthoDB" id="1912778at2759"/>